<name>A0A930D8Z4_9FIRM</name>
<evidence type="ECO:0000256" key="10">
    <source>
        <dbReference type="PIRSR" id="PIRSR000077-4"/>
    </source>
</evidence>
<dbReference type="GO" id="GO:0015035">
    <property type="term" value="F:protein-disulfide reductase activity"/>
    <property type="evidence" value="ECO:0007669"/>
    <property type="project" value="UniProtKB-UniRule"/>
</dbReference>
<dbReference type="InterPro" id="IPR017937">
    <property type="entry name" value="Thioredoxin_CS"/>
</dbReference>
<evidence type="ECO:0000256" key="6">
    <source>
        <dbReference type="ARBA" id="ARBA00023284"/>
    </source>
</evidence>
<comment type="caution">
    <text evidence="11">The sequence shown here is derived from an EMBL/GenBank/DDBJ whole genome shotgun (WGS) entry which is preliminary data.</text>
</comment>
<keyword evidence="3" id="KW-0813">Transport</keyword>
<dbReference type="AlphaFoldDB" id="A0A930D8Z4"/>
<dbReference type="GeneID" id="86941318"/>
<keyword evidence="4" id="KW-0249">Electron transport</keyword>
<feature type="site" description="Deprotonates C-terminal active site Cys" evidence="9">
    <location>
        <position position="24"/>
    </location>
</feature>
<reference evidence="11 12" key="1">
    <citation type="submission" date="2011-10" db="EMBL/GenBank/DDBJ databases">
        <title>The Genome Sequence of Lachnospiraceae bacterium ACC2.</title>
        <authorList>
            <consortium name="The Broad Institute Genome Sequencing Platform"/>
            <person name="Earl A."/>
            <person name="Ward D."/>
            <person name="Feldgarden M."/>
            <person name="Gevers D."/>
            <person name="Sizova M."/>
            <person name="Hazen A."/>
            <person name="Epstein S."/>
            <person name="Young S.K."/>
            <person name="Zeng Q."/>
            <person name="Gargeya S."/>
            <person name="Fitzgerald M."/>
            <person name="Haas B."/>
            <person name="Abouelleil A."/>
            <person name="Alvarado L."/>
            <person name="Arachchi H.M."/>
            <person name="Berlin A."/>
            <person name="Brown A."/>
            <person name="Chapman S.B."/>
            <person name="Chen Z."/>
            <person name="Dunbar C."/>
            <person name="Freedman E."/>
            <person name="Gearin G."/>
            <person name="Goldberg J."/>
            <person name="Griggs A."/>
            <person name="Gujja S."/>
            <person name="Heiman D."/>
            <person name="Howarth C."/>
            <person name="Larson L."/>
            <person name="Lui A."/>
            <person name="MacDonald P.J.P."/>
            <person name="Montmayeur A."/>
            <person name="Murphy C."/>
            <person name="Neiman D."/>
            <person name="Pearson M."/>
            <person name="Priest M."/>
            <person name="Roberts A."/>
            <person name="Saif S."/>
            <person name="Shea T."/>
            <person name="Shenoy N."/>
            <person name="Sisk P."/>
            <person name="Stolte C."/>
            <person name="Sykes S."/>
            <person name="Wortman J."/>
            <person name="Nusbaum C."/>
            <person name="Birren B."/>
        </authorList>
    </citation>
    <scope>NUCLEOTIDE SEQUENCE [LARGE SCALE GENOMIC DNA]</scope>
    <source>
        <strain evidence="11 12">ACC2</strain>
    </source>
</reference>
<dbReference type="OrthoDB" id="9790390at2"/>
<dbReference type="InterPro" id="IPR005746">
    <property type="entry name" value="Thioredoxin"/>
</dbReference>
<dbReference type="PIRSF" id="PIRSF000077">
    <property type="entry name" value="Thioredoxin"/>
    <property type="match status" value="1"/>
</dbReference>
<organism evidence="11 12">
    <name type="scientific">Stomatobaculum longum</name>
    <dbReference type="NCBI Taxonomy" id="796942"/>
    <lineage>
        <taxon>Bacteria</taxon>
        <taxon>Bacillati</taxon>
        <taxon>Bacillota</taxon>
        <taxon>Clostridia</taxon>
        <taxon>Lachnospirales</taxon>
        <taxon>Lachnospiraceae</taxon>
        <taxon>Stomatobaculum</taxon>
    </lineage>
</organism>
<gene>
    <name evidence="11" type="ORF">HMPREF9623_01591</name>
</gene>
<evidence type="ECO:0000256" key="9">
    <source>
        <dbReference type="PIRSR" id="PIRSR000077-1"/>
    </source>
</evidence>
<protein>
    <recommendedName>
        <fullName evidence="2 7">Thioredoxin</fullName>
    </recommendedName>
</protein>
<dbReference type="InterPro" id="IPR036249">
    <property type="entry name" value="Thioredoxin-like_sf"/>
</dbReference>
<evidence type="ECO:0000256" key="3">
    <source>
        <dbReference type="ARBA" id="ARBA00022448"/>
    </source>
</evidence>
<feature type="site" description="Contributes to redox potential value" evidence="9">
    <location>
        <position position="31"/>
    </location>
</feature>
<evidence type="ECO:0000256" key="2">
    <source>
        <dbReference type="ARBA" id="ARBA00020570"/>
    </source>
</evidence>
<dbReference type="SUPFAM" id="SSF52833">
    <property type="entry name" value="Thioredoxin-like"/>
    <property type="match status" value="1"/>
</dbReference>
<dbReference type="Pfam" id="PF00085">
    <property type="entry name" value="Thioredoxin"/>
    <property type="match status" value="1"/>
</dbReference>
<dbReference type="RefSeq" id="WP_009533423.1">
    <property type="nucleotide sequence ID" value="NZ_CAJPPX010000043.1"/>
</dbReference>
<dbReference type="InterPro" id="IPR013766">
    <property type="entry name" value="Thioredoxin_domain"/>
</dbReference>
<sequence length="105" mass="11943">MEYRFTKDSFEKEVLESKEPVLIDFYADWCGPCKMMAPVVEKLAEKYEGKVKVGKVNSDDEPELAQMFQVMSIPNFVIIKDGKVVDRVIGAVPQQALEEKLDAQL</sequence>
<dbReference type="FunFam" id="3.40.30.10:FF:000001">
    <property type="entry name" value="Thioredoxin"/>
    <property type="match status" value="1"/>
</dbReference>
<dbReference type="PANTHER" id="PTHR45663:SF11">
    <property type="entry name" value="GEO12009P1"/>
    <property type="match status" value="1"/>
</dbReference>
<dbReference type="Proteomes" id="UP000018466">
    <property type="component" value="Unassembled WGS sequence"/>
</dbReference>
<feature type="disulfide bond" description="Redox-active" evidence="10">
    <location>
        <begin position="30"/>
        <end position="33"/>
    </location>
</feature>
<feature type="site" description="Contributes to redox potential value" evidence="9">
    <location>
        <position position="32"/>
    </location>
</feature>
<dbReference type="PANTHER" id="PTHR45663">
    <property type="entry name" value="GEO12009P1"/>
    <property type="match status" value="1"/>
</dbReference>
<keyword evidence="5 10" id="KW-1015">Disulfide bond</keyword>
<evidence type="ECO:0000313" key="12">
    <source>
        <dbReference type="Proteomes" id="UP000018466"/>
    </source>
</evidence>
<comment type="similarity">
    <text evidence="1 8">Belongs to the thioredoxin family.</text>
</comment>
<feature type="active site" description="Nucleophile" evidence="9">
    <location>
        <position position="33"/>
    </location>
</feature>
<dbReference type="Gene3D" id="3.40.30.10">
    <property type="entry name" value="Glutaredoxin"/>
    <property type="match status" value="1"/>
</dbReference>
<evidence type="ECO:0000256" key="8">
    <source>
        <dbReference type="PIRNR" id="PIRNR000077"/>
    </source>
</evidence>
<feature type="active site" description="Nucleophile" evidence="9">
    <location>
        <position position="30"/>
    </location>
</feature>
<evidence type="ECO:0000256" key="7">
    <source>
        <dbReference type="NCBIfam" id="TIGR01068"/>
    </source>
</evidence>
<dbReference type="GO" id="GO:0005737">
    <property type="term" value="C:cytoplasm"/>
    <property type="evidence" value="ECO:0007669"/>
    <property type="project" value="TreeGrafter"/>
</dbReference>
<evidence type="ECO:0000256" key="4">
    <source>
        <dbReference type="ARBA" id="ARBA00022982"/>
    </source>
</evidence>
<proteinExistence type="inferred from homology"/>
<dbReference type="NCBIfam" id="TIGR01068">
    <property type="entry name" value="thioredoxin"/>
    <property type="match status" value="1"/>
</dbReference>
<evidence type="ECO:0000256" key="5">
    <source>
        <dbReference type="ARBA" id="ARBA00023157"/>
    </source>
</evidence>
<dbReference type="PRINTS" id="PR00421">
    <property type="entry name" value="THIOREDOXIN"/>
</dbReference>
<evidence type="ECO:0000313" key="11">
    <source>
        <dbReference type="EMBL" id="EHO16045.1"/>
    </source>
</evidence>
<dbReference type="CDD" id="cd02947">
    <property type="entry name" value="TRX_family"/>
    <property type="match status" value="1"/>
</dbReference>
<keyword evidence="6 10" id="KW-0676">Redox-active center</keyword>
<dbReference type="PROSITE" id="PS00194">
    <property type="entry name" value="THIOREDOXIN_1"/>
    <property type="match status" value="1"/>
</dbReference>
<evidence type="ECO:0000256" key="1">
    <source>
        <dbReference type="ARBA" id="ARBA00008987"/>
    </source>
</evidence>
<dbReference type="PROSITE" id="PS51352">
    <property type="entry name" value="THIOREDOXIN_2"/>
    <property type="match status" value="1"/>
</dbReference>
<keyword evidence="12" id="KW-1185">Reference proteome</keyword>
<dbReference type="EMBL" id="AGEL01000013">
    <property type="protein sequence ID" value="EHO16045.1"/>
    <property type="molecule type" value="Genomic_DNA"/>
</dbReference>
<accession>A0A930D8Z4</accession>